<sequence length="2426" mass="266521">MSRSTDKTLSPLAIVGLSLKFPQDAVSSESFWDMIVEGRCASTEFPPDRLNIDSHHNLNANRLDSLSLRGGHFMKEDVALFDAPFFSITAAEAEAMDPQQRLILEATYRALENAGITMEGIARSRTCVFTGSSGHEYLMLQAKDPQYLQKWGITGTTGNMVANRISWFFDLIGPSAAIDTACSSSLMAIDMACQSIWSGDSTMGLAIGSNVILALETSLMMDNLGLLSKDSRCYSFDERGNGYARGEGVGVLVIRPLEDAVRDGDTVRAVIRSSASNQDGRTPGITLPSTEMQATLIQEVYRKAGLDMATTRYFEAHGTGTAIGDPIETAAIGSVFRPHHSLDNPLYIGSVKSNIGHLEGASGVAGVIKTVLALEKGIIPPNSVNLQSLNPRIDDEFLNIKSRGSSNLAMVFSGQGAQWYAMGRQLLDIYPVFLQSIEDAGEYLQTLGCEWVPLDELERSESTSNINKTEYSQILCTIVQVALVDLLRSVNITPKAVLGHSSGEVAAAYCARAISRQSAWKVSYYRGYMSSKLENSSQMRGSMLAVGLSEQGIKPYIDKLSKDLEVVNLIVGCINSPKSVTVTGEVTHLDSLKIILDKENILCRRLKVNLAYHSSQMKEVASLYQDAMGELEVGHTGHKNNPEMVSSVTGDWIDPGEVSQASYWVKNMVSPVRFSDGLTRLFSGSAPNSHKRLDGSHRRARDIDHILEVGPHSVLQGPCKDVLKRIGNETPTEYFSLLVRNMSAADTVFAVFGNLHTAGYPIDLSLVNGIDSTGCDIPKSLPDLPEYPFNHDTSYWHESKISKDHRLHPFGRNDLLGVSDPNCNPFEMRWRNFVRVSEMPWTKDHQVNGTIIYPGAGMLVMAIEAAKQVAEQGRTITGFNIQEARFHAAMIVPPGTYGIETSFYLHPAKGMGSESSTSFEFRLCTCENEEWIENCTGSIQIVYTLEEEPEMDKVHTEELWTSQLEAYSDAVKTCTLPVDGPSLYDSFLNSGYDYGEAFQLIDTLSISPVQPCVTAQVKRLSSSAGETIHPTTLDAILQTSTWTVVTSKTENIPTTVPKYVRNLWVASALENTSSGILRTYATRTVRSSFTGPSSDIFTFDEKLRETLISVEGLETDVNSSKNTEENASSPEDLCYQVLWKPDLNLLSNRETTDLCIKEYPDLTEDTKDFLGDLDFMFMARITETLKILSEQQLKPSQPHLKKYVDWMMGRQHLLDKGLLQFATEPLKSRLVGLGDLQDVENRLLNLNKRGYFYVTVARNLLEFLTGEMDPSTFFEGDMLKEFYSEQYQLHESHGLRQAAKYLDLLSHLNPKMKILEVGAGIGSMTDVMLRTLGNTENRNPQYAQWDFTDKSGSSFASVQDQFHQEAGRMQFKLLDIEQDPEKQEFECGTYDIVVASMVIHATSNIKDALGNARKLLKPGGKLMLYEMISPGLRSTFTFGLLEKFWLSRFFVSDESQSTTLNSTDSVADSGPGPCFDERQWDELLLQTGFSGLDLLLPEFDRTISHEFGLIVSTAAEEPPTAYPIPEIEVVYDVAESGQQELAQFLVKYCQSNKLAPIRSSSVQEAMEYKSEIPLLRIFLLELHVPILSEMQSELFQQLRSLLSSTSQVLWINQGGGILPSQPQFRLVDGLFRVLMTEDSVRKLHLLSLEPRGPLSIKQHDHITRLIKFFLSPSTANADTEYIEQDGVLNIPRLIASKPLNESISAMATSHQHRTQSFNSQIPLRLNATSPGLTNEYEFIEDETAYEPLQPDEIEIEIKCAGLNSHDELIVAGQLKPSDTGSECSGNVIRVGDACRRFQVGDSVAVLQNGCFATSIRLRETGPIVKIPAGISFANAAAVPVDFATAHIALHNMARIQPGETVLVHSASSDTGLAAIQIAKSAGATVFATVSSESKKQLLMDIYGIPASHIFSSQTIVFSKMIKRRTGGKGVDVILNSLTGEGLFESWRCIAPYGRFIEIGKREILSNQGLPMFQFLENVTFSAIDLPAMSVEKPEVCIAALKSVFDSMQAGNLRPSQPVNVYGVGEMEEAFGKMHTGQHVGKMVLEMRGHDQVKMALRTRPSFSLDPNATFVVSGAFGSLGRNIACWLADQGARHLLLLSRSGGQSENGKELVKHLELKGVMVLAPACDVSDGESVKNALRESRSQMPRIKGCIQAAMVPRDAHFAEISHQFWQESISPKVQGSWNLHKHLPRGMDFFILLSSLSGILGATGQVNYAAGNTFHDALARHRVGMSEKATSLDLGLCDFAGGAADSGSCGVAQVTEAQFHALLSKYCDPRIGLPTPLDCQTVVGLSPSALSDKKQWQDNPLVRHLITDKKLGGKADSRPHSAKGAGSLLQAETLADANAAVLELSTEKLSKTVSMAMADVDANTPLHQYGVDSLVAVELRDWFAEELQAELGVFEILGGATLASVSQLVAKKSNLVQAS</sequence>
<evidence type="ECO:0000256" key="9">
    <source>
        <dbReference type="PROSITE-ProRule" id="PRU01363"/>
    </source>
</evidence>
<evidence type="ECO:0000313" key="14">
    <source>
        <dbReference type="Proteomes" id="UP000701341"/>
    </source>
</evidence>
<dbReference type="GO" id="GO:1901336">
    <property type="term" value="P:lactone biosynthetic process"/>
    <property type="evidence" value="ECO:0007669"/>
    <property type="project" value="UniProtKB-ARBA"/>
</dbReference>
<dbReference type="InterPro" id="IPR014043">
    <property type="entry name" value="Acyl_transferase_dom"/>
</dbReference>
<gene>
    <name evidence="13" type="ORF">PCG10_008836</name>
</gene>
<dbReference type="InterPro" id="IPR049552">
    <property type="entry name" value="PKS_DH_N"/>
</dbReference>
<dbReference type="GO" id="GO:0006633">
    <property type="term" value="P:fatty acid biosynthetic process"/>
    <property type="evidence" value="ECO:0007669"/>
    <property type="project" value="InterPro"/>
</dbReference>
<dbReference type="Pfam" id="PF08659">
    <property type="entry name" value="KR"/>
    <property type="match status" value="1"/>
</dbReference>
<keyword evidence="6" id="KW-0560">Oxidoreductase</keyword>
<dbReference type="SUPFAM" id="SSF52151">
    <property type="entry name" value="FabD/lysophospholipase-like"/>
    <property type="match status" value="1"/>
</dbReference>
<dbReference type="SMART" id="SM00822">
    <property type="entry name" value="PKS_KR"/>
    <property type="match status" value="1"/>
</dbReference>
<keyword evidence="2" id="KW-0597">Phosphoprotein</keyword>
<dbReference type="CDD" id="cd05195">
    <property type="entry name" value="enoyl_red"/>
    <property type="match status" value="1"/>
</dbReference>
<evidence type="ECO:0000259" key="11">
    <source>
        <dbReference type="PROSITE" id="PS52004"/>
    </source>
</evidence>
<dbReference type="Pfam" id="PF00698">
    <property type="entry name" value="Acyl_transf_1"/>
    <property type="match status" value="1"/>
</dbReference>
<dbReference type="InterPro" id="IPR013968">
    <property type="entry name" value="PKS_KR"/>
</dbReference>
<dbReference type="SUPFAM" id="SSF55048">
    <property type="entry name" value="Probable ACP-binding domain of malonyl-CoA ACP transacylase"/>
    <property type="match status" value="1"/>
</dbReference>
<evidence type="ECO:0000256" key="5">
    <source>
        <dbReference type="ARBA" id="ARBA00022857"/>
    </source>
</evidence>
<dbReference type="InterPro" id="IPR011032">
    <property type="entry name" value="GroES-like_sf"/>
</dbReference>
<dbReference type="GO" id="GO:0004315">
    <property type="term" value="F:3-oxoacyl-[acyl-carrier-protein] synthase activity"/>
    <property type="evidence" value="ECO:0007669"/>
    <property type="project" value="InterPro"/>
</dbReference>
<proteinExistence type="predicted"/>
<dbReference type="Pfam" id="PF21089">
    <property type="entry name" value="PKS_DH_N"/>
    <property type="match status" value="1"/>
</dbReference>
<dbReference type="Pfam" id="PF14765">
    <property type="entry name" value="PS-DH"/>
    <property type="match status" value="1"/>
</dbReference>
<evidence type="ECO:0000256" key="2">
    <source>
        <dbReference type="ARBA" id="ARBA00022553"/>
    </source>
</evidence>
<keyword evidence="4" id="KW-0808">Transferase</keyword>
<dbReference type="InterPro" id="IPR036291">
    <property type="entry name" value="NAD(P)-bd_dom_sf"/>
</dbReference>
<dbReference type="Gene3D" id="3.90.180.10">
    <property type="entry name" value="Medium-chain alcohol dehydrogenases, catalytic domain"/>
    <property type="match status" value="1"/>
</dbReference>
<dbReference type="SMART" id="SM00827">
    <property type="entry name" value="PKS_AT"/>
    <property type="match status" value="1"/>
</dbReference>
<dbReference type="GO" id="GO:0031177">
    <property type="term" value="F:phosphopantetheine binding"/>
    <property type="evidence" value="ECO:0007669"/>
    <property type="project" value="InterPro"/>
</dbReference>
<dbReference type="Gene3D" id="3.10.129.110">
    <property type="entry name" value="Polyketide synthase dehydratase"/>
    <property type="match status" value="1"/>
</dbReference>
<dbReference type="Pfam" id="PF08240">
    <property type="entry name" value="ADH_N"/>
    <property type="match status" value="1"/>
</dbReference>
<dbReference type="SUPFAM" id="SSF53901">
    <property type="entry name" value="Thiolase-like"/>
    <property type="match status" value="1"/>
</dbReference>
<dbReference type="SUPFAM" id="SSF53335">
    <property type="entry name" value="S-adenosyl-L-methionine-dependent methyltransferases"/>
    <property type="match status" value="1"/>
</dbReference>
<dbReference type="InterPro" id="IPR020807">
    <property type="entry name" value="PKS_DH"/>
</dbReference>
<dbReference type="PROSITE" id="PS50075">
    <property type="entry name" value="CARRIER"/>
    <property type="match status" value="1"/>
</dbReference>
<comment type="caution">
    <text evidence="13">The sequence shown here is derived from an EMBL/GenBank/DDBJ whole genome shotgun (WGS) entry which is preliminary data.</text>
</comment>
<dbReference type="SMART" id="SM00823">
    <property type="entry name" value="PKS_PP"/>
    <property type="match status" value="1"/>
</dbReference>
<dbReference type="CDD" id="cd02440">
    <property type="entry name" value="AdoMet_MTases"/>
    <property type="match status" value="1"/>
</dbReference>
<dbReference type="Pfam" id="PF08242">
    <property type="entry name" value="Methyltransf_12"/>
    <property type="match status" value="1"/>
</dbReference>
<dbReference type="InterPro" id="IPR049551">
    <property type="entry name" value="PKS_DH_C"/>
</dbReference>
<dbReference type="InterPro" id="IPR014030">
    <property type="entry name" value="Ketoacyl_synth_N"/>
</dbReference>
<accession>A0A9P5GR19</accession>
<dbReference type="SMART" id="SM00829">
    <property type="entry name" value="PKS_ER"/>
    <property type="match status" value="1"/>
</dbReference>
<dbReference type="GO" id="GO:0032259">
    <property type="term" value="P:methylation"/>
    <property type="evidence" value="ECO:0007669"/>
    <property type="project" value="UniProtKB-KW"/>
</dbReference>
<dbReference type="InterPro" id="IPR036736">
    <property type="entry name" value="ACP-like_sf"/>
</dbReference>
<dbReference type="InterPro" id="IPR042104">
    <property type="entry name" value="PKS_dehydratase_sf"/>
</dbReference>
<evidence type="ECO:0000259" key="10">
    <source>
        <dbReference type="PROSITE" id="PS50075"/>
    </source>
</evidence>
<evidence type="ECO:0008006" key="15">
    <source>
        <dbReference type="Google" id="ProtNLM"/>
    </source>
</evidence>
<dbReference type="SUPFAM" id="SSF47336">
    <property type="entry name" value="ACP-like"/>
    <property type="match status" value="1"/>
</dbReference>
<evidence type="ECO:0000256" key="4">
    <source>
        <dbReference type="ARBA" id="ARBA00022679"/>
    </source>
</evidence>
<dbReference type="Gene3D" id="1.10.1200.10">
    <property type="entry name" value="ACP-like"/>
    <property type="match status" value="1"/>
</dbReference>
<feature type="region of interest" description="C-terminal hotdog fold" evidence="9">
    <location>
        <begin position="975"/>
        <end position="1124"/>
    </location>
</feature>
<dbReference type="SUPFAM" id="SSF50129">
    <property type="entry name" value="GroES-like"/>
    <property type="match status" value="1"/>
</dbReference>
<protein>
    <recommendedName>
        <fullName evidence="15">Carrier domain-containing protein</fullName>
    </recommendedName>
</protein>
<dbReference type="Gene3D" id="3.40.50.720">
    <property type="entry name" value="NAD(P)-binding Rossmann-like Domain"/>
    <property type="match status" value="1"/>
</dbReference>
<dbReference type="InterPro" id="IPR006162">
    <property type="entry name" value="Ppantetheine_attach_site"/>
</dbReference>
<dbReference type="FunFam" id="3.40.50.720:FF:000209">
    <property type="entry name" value="Polyketide synthase Pks12"/>
    <property type="match status" value="1"/>
</dbReference>
<dbReference type="InterPro" id="IPR016039">
    <property type="entry name" value="Thiolase-like"/>
</dbReference>
<feature type="domain" description="Ketosynthase family 3 (KS3)" evidence="11">
    <location>
        <begin position="9"/>
        <end position="414"/>
    </location>
</feature>
<evidence type="ECO:0000313" key="13">
    <source>
        <dbReference type="EMBL" id="KAF7529067.1"/>
    </source>
</evidence>
<feature type="domain" description="PKS/mFAS DH" evidence="12">
    <location>
        <begin position="813"/>
        <end position="1124"/>
    </location>
</feature>
<dbReference type="InterPro" id="IPR020841">
    <property type="entry name" value="PKS_Beta-ketoAc_synthase_dom"/>
</dbReference>
<dbReference type="InterPro" id="IPR020806">
    <property type="entry name" value="PKS_PP-bd"/>
</dbReference>
<name>A0A9P5GR19_PENCR</name>
<dbReference type="InterPro" id="IPR009081">
    <property type="entry name" value="PP-bd_ACP"/>
</dbReference>
<evidence type="ECO:0000256" key="7">
    <source>
        <dbReference type="ARBA" id="ARBA00023268"/>
    </source>
</evidence>
<keyword evidence="1" id="KW-0596">Phosphopantetheine</keyword>
<dbReference type="GO" id="GO:0030639">
    <property type="term" value="P:polyketide biosynthetic process"/>
    <property type="evidence" value="ECO:0007669"/>
    <property type="project" value="UniProtKB-ARBA"/>
</dbReference>
<keyword evidence="14" id="KW-1185">Reference proteome</keyword>
<dbReference type="PANTHER" id="PTHR43775">
    <property type="entry name" value="FATTY ACID SYNTHASE"/>
    <property type="match status" value="1"/>
</dbReference>
<dbReference type="InterPro" id="IPR050091">
    <property type="entry name" value="PKS_NRPS_Biosynth_Enz"/>
</dbReference>
<evidence type="ECO:0000259" key="12">
    <source>
        <dbReference type="PROSITE" id="PS52019"/>
    </source>
</evidence>
<dbReference type="InterPro" id="IPR013154">
    <property type="entry name" value="ADH-like_N"/>
</dbReference>
<dbReference type="InterPro" id="IPR016035">
    <property type="entry name" value="Acyl_Trfase/lysoPLipase"/>
</dbReference>
<organism evidence="13 14">
    <name type="scientific">Penicillium crustosum</name>
    <name type="common">Blue mold fungus</name>
    <dbReference type="NCBI Taxonomy" id="36656"/>
    <lineage>
        <taxon>Eukaryota</taxon>
        <taxon>Fungi</taxon>
        <taxon>Dikarya</taxon>
        <taxon>Ascomycota</taxon>
        <taxon>Pezizomycotina</taxon>
        <taxon>Eurotiomycetes</taxon>
        <taxon>Eurotiomycetidae</taxon>
        <taxon>Eurotiales</taxon>
        <taxon>Aspergillaceae</taxon>
        <taxon>Penicillium</taxon>
    </lineage>
</organism>
<dbReference type="GO" id="GO:0008168">
    <property type="term" value="F:methyltransferase activity"/>
    <property type="evidence" value="ECO:0007669"/>
    <property type="project" value="UniProtKB-KW"/>
</dbReference>
<dbReference type="PROSITE" id="PS00012">
    <property type="entry name" value="PHOSPHOPANTETHEINE"/>
    <property type="match status" value="1"/>
</dbReference>
<evidence type="ECO:0000256" key="8">
    <source>
        <dbReference type="ARBA" id="ARBA00023315"/>
    </source>
</evidence>
<dbReference type="SMART" id="SM00825">
    <property type="entry name" value="PKS_KS"/>
    <property type="match status" value="1"/>
</dbReference>
<dbReference type="Proteomes" id="UP000701341">
    <property type="component" value="Unassembled WGS sequence"/>
</dbReference>
<dbReference type="PROSITE" id="PS52019">
    <property type="entry name" value="PKS_MFAS_DH"/>
    <property type="match status" value="1"/>
</dbReference>
<dbReference type="Pfam" id="PF00109">
    <property type="entry name" value="ketoacyl-synt"/>
    <property type="match status" value="1"/>
</dbReference>
<dbReference type="InterPro" id="IPR029063">
    <property type="entry name" value="SAM-dependent_MTases_sf"/>
</dbReference>
<evidence type="ECO:0000256" key="3">
    <source>
        <dbReference type="ARBA" id="ARBA00022603"/>
    </source>
</evidence>
<dbReference type="Pfam" id="PF13602">
    <property type="entry name" value="ADH_zinc_N_2"/>
    <property type="match status" value="1"/>
</dbReference>
<dbReference type="EMBL" id="JAAOZQ010000007">
    <property type="protein sequence ID" value="KAF7529067.1"/>
    <property type="molecule type" value="Genomic_DNA"/>
</dbReference>
<dbReference type="InterPro" id="IPR001227">
    <property type="entry name" value="Ac_transferase_dom_sf"/>
</dbReference>
<dbReference type="InterPro" id="IPR016036">
    <property type="entry name" value="Malonyl_transacylase_ACP-bd"/>
</dbReference>
<dbReference type="GO" id="GO:0016491">
    <property type="term" value="F:oxidoreductase activity"/>
    <property type="evidence" value="ECO:0007669"/>
    <property type="project" value="UniProtKB-KW"/>
</dbReference>
<dbReference type="Gene3D" id="3.40.366.10">
    <property type="entry name" value="Malonyl-Coenzyme A Acyl Carrier Protein, domain 2"/>
    <property type="match status" value="1"/>
</dbReference>
<keyword evidence="7" id="KW-0511">Multifunctional enzyme</keyword>
<dbReference type="InterPro" id="IPR049900">
    <property type="entry name" value="PKS_mFAS_DH"/>
</dbReference>
<keyword evidence="3" id="KW-0489">Methyltransferase</keyword>
<dbReference type="Pfam" id="PF23297">
    <property type="entry name" value="ACP_SdgA_C"/>
    <property type="match status" value="1"/>
</dbReference>
<dbReference type="GO" id="GO:0004312">
    <property type="term" value="F:fatty acid synthase activity"/>
    <property type="evidence" value="ECO:0007669"/>
    <property type="project" value="TreeGrafter"/>
</dbReference>
<dbReference type="SUPFAM" id="SSF51735">
    <property type="entry name" value="NAD(P)-binding Rossmann-fold domains"/>
    <property type="match status" value="2"/>
</dbReference>
<evidence type="ECO:0000256" key="6">
    <source>
        <dbReference type="ARBA" id="ARBA00023002"/>
    </source>
</evidence>
<dbReference type="InterPro" id="IPR020843">
    <property type="entry name" value="ER"/>
</dbReference>
<feature type="domain" description="Carrier" evidence="10">
    <location>
        <begin position="2342"/>
        <end position="2420"/>
    </location>
</feature>
<dbReference type="PROSITE" id="PS00606">
    <property type="entry name" value="KS3_1"/>
    <property type="match status" value="1"/>
</dbReference>
<feature type="active site" description="Proton donor; for dehydratase activity" evidence="9">
    <location>
        <position position="1034"/>
    </location>
</feature>
<dbReference type="PROSITE" id="PS52004">
    <property type="entry name" value="KS3_2"/>
    <property type="match status" value="1"/>
</dbReference>
<dbReference type="Gene3D" id="3.40.47.10">
    <property type="match status" value="1"/>
</dbReference>
<dbReference type="CDD" id="cd00833">
    <property type="entry name" value="PKS"/>
    <property type="match status" value="1"/>
</dbReference>
<dbReference type="Pfam" id="PF02801">
    <property type="entry name" value="Ketoacyl-synt_C"/>
    <property type="match status" value="1"/>
</dbReference>
<dbReference type="InterPro" id="IPR057326">
    <property type="entry name" value="KR_dom"/>
</dbReference>
<dbReference type="Gene3D" id="3.40.50.150">
    <property type="entry name" value="Vaccinia Virus protein VP39"/>
    <property type="match status" value="1"/>
</dbReference>
<dbReference type="InterPro" id="IPR013217">
    <property type="entry name" value="Methyltransf_12"/>
</dbReference>
<dbReference type="InterPro" id="IPR014031">
    <property type="entry name" value="Ketoacyl_synth_C"/>
</dbReference>
<dbReference type="SMART" id="SM00826">
    <property type="entry name" value="PKS_DH"/>
    <property type="match status" value="1"/>
</dbReference>
<keyword evidence="5" id="KW-0521">NADP</keyword>
<feature type="region of interest" description="N-terminal hotdog fold" evidence="9">
    <location>
        <begin position="813"/>
        <end position="946"/>
    </location>
</feature>
<dbReference type="CDD" id="cd05274">
    <property type="entry name" value="KR_FAS_SDR_x"/>
    <property type="match status" value="1"/>
</dbReference>
<evidence type="ECO:0000256" key="1">
    <source>
        <dbReference type="ARBA" id="ARBA00022450"/>
    </source>
</evidence>
<keyword evidence="8" id="KW-0012">Acyltransferase</keyword>
<reference evidence="13" key="1">
    <citation type="submission" date="2020-02" db="EMBL/GenBank/DDBJ databases">
        <authorList>
            <person name="Lichtner F.J."/>
        </authorList>
    </citation>
    <scope>NUCLEOTIDE SEQUENCE</scope>
    <source>
        <strain evidence="13">G10</strain>
    </source>
</reference>
<dbReference type="PANTHER" id="PTHR43775:SF29">
    <property type="entry name" value="ASPERFURANONE POLYKETIDE SYNTHASE AFOG-RELATED"/>
    <property type="match status" value="1"/>
</dbReference>
<feature type="active site" description="Proton acceptor; for dehydratase activity" evidence="9">
    <location>
        <position position="845"/>
    </location>
</feature>
<dbReference type="InterPro" id="IPR018201">
    <property type="entry name" value="Ketoacyl_synth_AS"/>
</dbReference>